<name>A0A6I4W0R0_9ACTN</name>
<protein>
    <submittedName>
        <fullName evidence="9">MMPL family transporter</fullName>
    </submittedName>
</protein>
<sequence length="722" mass="75273">MTTPLPGGVLATVGSFCYRRRRTVLLAWIVGALAIAVLGFGFGAASDDDFSGGHTDSALAGDLAKKYFPQDGDSLTLAIRADRGVTDAGTRAKIDGLAAKVAADPQVRSVLPPTRAPQQVSADGRTAFARVTLKESGSDVAKADVLRLVDTVRNASGGGVEFALDGQAVLTAETPSGGSSEGIGLLAAVVILLISFGSLVAMGLPILTALFGIIPGLALIGIVGYVFPAPTFSPLVAGLIGLGVGIDYALFIVTRYREGLEHGDSPHDATVTAIATAGRSVLFAGTTVVVALLGLLVMNQRLLSSTAVAASVTVFMTMAAAVTLLPALFGFTRERINRLRLPLLGRTRTASPLAERWAGVVQKRAGLAVVAASVVLLVLSVPALSMRLSFEDSSNLPKGTSGHTAHQILARGFGPGYDAPLFVFAELPPGGADLQPLVTAVRGTPGIASVTPVTYSGDRRGAQFVAYPTTAHEDAATPKLVNKLRHDVFPRELKGTGVVAHLGGPNAWTIDFAHQVGVRMPWLIAVVIVLSLILLVVLVRSLVISVSAAVMTLLSAGAAYGVLTAVAQWGWLSAPLGFQSSMPITAWVPLLMFPILFGLSTDYEVFLVGRMREEYEASGDTREAVRRGLARTARVITAAAAIMVVVFLTVLLGADAAVKQFGLGLAVAVLIDATVIRLVLVPALMELLGDRNWWLPEALGRILPKVAHEPGRTALPESVDAN</sequence>
<feature type="transmembrane region" description="Helical" evidence="7">
    <location>
        <begin position="550"/>
        <end position="572"/>
    </location>
</feature>
<feature type="transmembrane region" description="Helical" evidence="7">
    <location>
        <begin position="308"/>
        <end position="331"/>
    </location>
</feature>
<evidence type="ECO:0000256" key="3">
    <source>
        <dbReference type="ARBA" id="ARBA00022475"/>
    </source>
</evidence>
<feature type="transmembrane region" description="Helical" evidence="7">
    <location>
        <begin position="522"/>
        <end position="543"/>
    </location>
</feature>
<dbReference type="Proteomes" id="UP000431901">
    <property type="component" value="Unassembled WGS sequence"/>
</dbReference>
<dbReference type="OrthoDB" id="7051771at2"/>
<dbReference type="Pfam" id="PF03176">
    <property type="entry name" value="MMPL"/>
    <property type="match status" value="2"/>
</dbReference>
<feature type="transmembrane region" description="Helical" evidence="7">
    <location>
        <begin position="584"/>
        <end position="603"/>
    </location>
</feature>
<feature type="transmembrane region" description="Helical" evidence="7">
    <location>
        <begin position="183"/>
        <end position="202"/>
    </location>
</feature>
<keyword evidence="4 7" id="KW-0812">Transmembrane</keyword>
<dbReference type="PROSITE" id="PS50156">
    <property type="entry name" value="SSD"/>
    <property type="match status" value="1"/>
</dbReference>
<evidence type="ECO:0000256" key="6">
    <source>
        <dbReference type="ARBA" id="ARBA00023136"/>
    </source>
</evidence>
<feature type="transmembrane region" description="Helical" evidence="7">
    <location>
        <begin position="233"/>
        <end position="253"/>
    </location>
</feature>
<reference evidence="9 10" key="1">
    <citation type="submission" date="2019-12" db="EMBL/GenBank/DDBJ databases">
        <title>Nocardia macrotermitis sp. nov. and Nocardia aurantia sp. nov., isolated from the gut of the fungus growing-termite Macrotermes natalensis.</title>
        <authorList>
            <person name="Christine B."/>
            <person name="Rene B."/>
        </authorList>
    </citation>
    <scope>NUCLEOTIDE SEQUENCE [LARGE SCALE GENOMIC DNA]</scope>
    <source>
        <strain evidence="9 10">DSM 102126</strain>
    </source>
</reference>
<dbReference type="SUPFAM" id="SSF82866">
    <property type="entry name" value="Multidrug efflux transporter AcrB transmembrane domain"/>
    <property type="match status" value="2"/>
</dbReference>
<gene>
    <name evidence="9" type="ORF">GQ466_03075</name>
</gene>
<feature type="domain" description="SSD" evidence="8">
    <location>
        <begin position="184"/>
        <end position="331"/>
    </location>
</feature>
<dbReference type="PANTHER" id="PTHR33406">
    <property type="entry name" value="MEMBRANE PROTEIN MJ1562-RELATED"/>
    <property type="match status" value="1"/>
</dbReference>
<comment type="caution">
    <text evidence="9">The sequence shown here is derived from an EMBL/GenBank/DDBJ whole genome shotgun (WGS) entry which is preliminary data.</text>
</comment>
<evidence type="ECO:0000313" key="9">
    <source>
        <dbReference type="EMBL" id="MXQ63011.1"/>
    </source>
</evidence>
<comment type="similarity">
    <text evidence="2">Belongs to the resistance-nodulation-cell division (RND) (TC 2.A.6) family. MmpL subfamily.</text>
</comment>
<dbReference type="AlphaFoldDB" id="A0A6I4W0R0"/>
<dbReference type="InterPro" id="IPR004869">
    <property type="entry name" value="MMPL_dom"/>
</dbReference>
<keyword evidence="10" id="KW-1185">Reference proteome</keyword>
<evidence type="ECO:0000256" key="1">
    <source>
        <dbReference type="ARBA" id="ARBA00004651"/>
    </source>
</evidence>
<dbReference type="Gene3D" id="1.20.1640.10">
    <property type="entry name" value="Multidrug efflux transporter AcrB transmembrane domain"/>
    <property type="match status" value="2"/>
</dbReference>
<feature type="transmembrane region" description="Helical" evidence="7">
    <location>
        <begin position="25"/>
        <end position="45"/>
    </location>
</feature>
<evidence type="ECO:0000313" key="10">
    <source>
        <dbReference type="Proteomes" id="UP000431901"/>
    </source>
</evidence>
<dbReference type="RefSeq" id="WP_161101224.1">
    <property type="nucleotide sequence ID" value="NZ_JBHLYI010000002.1"/>
</dbReference>
<evidence type="ECO:0000256" key="2">
    <source>
        <dbReference type="ARBA" id="ARBA00010157"/>
    </source>
</evidence>
<keyword evidence="3" id="KW-1003">Cell membrane</keyword>
<feature type="transmembrane region" description="Helical" evidence="7">
    <location>
        <begin position="209"/>
        <end position="227"/>
    </location>
</feature>
<feature type="transmembrane region" description="Helical" evidence="7">
    <location>
        <begin position="635"/>
        <end position="654"/>
    </location>
</feature>
<evidence type="ECO:0000259" key="8">
    <source>
        <dbReference type="PROSITE" id="PS50156"/>
    </source>
</evidence>
<dbReference type="EMBL" id="WUTW01000001">
    <property type="protein sequence ID" value="MXQ63011.1"/>
    <property type="molecule type" value="Genomic_DNA"/>
</dbReference>
<evidence type="ECO:0000256" key="7">
    <source>
        <dbReference type="SAM" id="Phobius"/>
    </source>
</evidence>
<dbReference type="InterPro" id="IPR000731">
    <property type="entry name" value="SSD"/>
</dbReference>
<dbReference type="GO" id="GO:0005886">
    <property type="term" value="C:plasma membrane"/>
    <property type="evidence" value="ECO:0007669"/>
    <property type="project" value="UniProtKB-SubCell"/>
</dbReference>
<organism evidence="9 10">
    <name type="scientific">Actinomadura rayongensis</name>
    <dbReference type="NCBI Taxonomy" id="1429076"/>
    <lineage>
        <taxon>Bacteria</taxon>
        <taxon>Bacillati</taxon>
        <taxon>Actinomycetota</taxon>
        <taxon>Actinomycetes</taxon>
        <taxon>Streptosporangiales</taxon>
        <taxon>Thermomonosporaceae</taxon>
        <taxon>Actinomadura</taxon>
    </lineage>
</organism>
<proteinExistence type="inferred from homology"/>
<evidence type="ECO:0000256" key="4">
    <source>
        <dbReference type="ARBA" id="ARBA00022692"/>
    </source>
</evidence>
<keyword evidence="5 7" id="KW-1133">Transmembrane helix</keyword>
<evidence type="ECO:0000256" key="5">
    <source>
        <dbReference type="ARBA" id="ARBA00022989"/>
    </source>
</evidence>
<dbReference type="InterPro" id="IPR050545">
    <property type="entry name" value="Mycobact_MmpL"/>
</dbReference>
<feature type="transmembrane region" description="Helical" evidence="7">
    <location>
        <begin position="274"/>
        <end position="296"/>
    </location>
</feature>
<keyword evidence="6 7" id="KW-0472">Membrane</keyword>
<comment type="subcellular location">
    <subcellularLocation>
        <location evidence="1">Cell membrane</location>
        <topology evidence="1">Multi-pass membrane protein</topology>
    </subcellularLocation>
</comment>
<accession>A0A6I4W0R0</accession>
<feature type="transmembrane region" description="Helical" evidence="7">
    <location>
        <begin position="365"/>
        <end position="384"/>
    </location>
</feature>
<feature type="transmembrane region" description="Helical" evidence="7">
    <location>
        <begin position="660"/>
        <end position="685"/>
    </location>
</feature>
<dbReference type="PANTHER" id="PTHR33406:SF11">
    <property type="entry name" value="MEMBRANE PROTEIN SCO6666-RELATED"/>
    <property type="match status" value="1"/>
</dbReference>